<dbReference type="EMBL" id="MN448290">
    <property type="protein sequence ID" value="QFG74737.1"/>
    <property type="molecule type" value="Genomic_DNA"/>
</dbReference>
<organism evidence="1">
    <name type="scientific">Megaviridae environmental sample</name>
    <dbReference type="NCBI Taxonomy" id="1737588"/>
    <lineage>
        <taxon>Viruses</taxon>
        <taxon>Varidnaviria</taxon>
        <taxon>Bamfordvirae</taxon>
        <taxon>Nucleocytoviricota</taxon>
        <taxon>Megaviricetes</taxon>
        <taxon>Imitervirales</taxon>
        <taxon>Mimiviridae</taxon>
        <taxon>environmental samples</taxon>
    </lineage>
</organism>
<protein>
    <submittedName>
        <fullName evidence="1">Uncharacterized protein</fullName>
    </submittedName>
</protein>
<proteinExistence type="predicted"/>
<accession>A0A5J6VM98</accession>
<reference evidence="1" key="1">
    <citation type="journal article" date="2019" name="Philos. Trans. R. Soc. Lond., B, Biol. Sci.">
        <title>Targeted metagenomic recovery of four divergent viruses reveals shared and distinctive characteristics of giant viruses of marine eukaryotes.</title>
        <authorList>
            <person name="Needham D.M."/>
            <person name="Poirier C."/>
            <person name="Hehenberger E."/>
            <person name="Jimenez V."/>
            <person name="Swalwell J.E."/>
            <person name="Santoro A.E."/>
            <person name="Worden A.Z."/>
        </authorList>
    </citation>
    <scope>NUCLEOTIDE SEQUENCE</scope>
    <source>
        <strain evidence="1">MPacV-611</strain>
    </source>
</reference>
<name>A0A5J6VM98_9VIRU</name>
<evidence type="ECO:0000313" key="1">
    <source>
        <dbReference type="EMBL" id="QFG74737.1"/>
    </source>
</evidence>
<sequence length="969" mass="112278">MSTSDDIKNVKINTLIIFDIFSNNTNINRTSLEKLIDENEIIINNLIQTPKKDTEQTQQINIYQQGEKFILINASTKDNIKENIITPLKRILDILKYRKEYLLDKLLFNYNKSNELLDKLLDTYNQLNEMKVKDIVLIINLLSEIQNTVTNTVVDDDKKIIESDNTDINNHLGITNLSVKEHMEVIYNYIDMINRYITAISNLETTSKEKENSSQITSSTSESKKVDVVQILNNLTEQLKILYLIIDLINSHTTETLNSYLLKYRDIFILFKSLFDDFINFLDDKESKINSINVDKFINEKRNKINQKKRLDEINKYNNNYELKVSLINIDSRFRNKTPLNIINNTISLEDNPIVVEQNSDIIKIKYRNVNKIFNIGDNIIIENVKGKTMNLINPLYLINSFEYAIVKYDDHKIPFDFNTTVDSIKVKLTNLNNDSIYFIDNIPFNLLKGLKKFVHFRSVTIETAIFNDIKTTLNIIRDSELYDNHFLIELPNKYVSNNNTNINLDVNYKIEFLNIGGIPLYYINSNYPINYQRYQDNLEIKDIDNEFIYTQTSIKGVFTEQSGGKNNKMGIILDSIEGYPNANKYTVQLKNNLTNVVRIELLTTEIPFIDFIVKNDINFKNNKLYWKNIDDGDTLYSIELLEGNYEPETLISTIQTKMNLVKRYNSTSEQKVFNIFETSINTNTNEVIFKSFIFKLLPNSLSAEVITINNDEYIKITVNHPNNQVEINDEITIRNSENLSDLSSTVINTKHFVYEVNNLKSTYSFLILKSDETILDVSGNGGINLNIRTKTLSQLLFNFNDTLGHILGFKDVGKTNAITEFKHIISNLDPYIESIRFNEVGDEILNNNIINLTGSNNYLLMYLNEFNGIESSTSNTNPFSKILLSGTPGEYMFNTFINSPLEFDFPISSLNELDISFQYSDGTSPDFRNFDHSFTLRVTQIVYKPYGTNLNSNNKTYLNTMIDNKYLE</sequence>